<evidence type="ECO:0000313" key="3">
    <source>
        <dbReference type="Proteomes" id="UP000694892"/>
    </source>
</evidence>
<dbReference type="EMBL" id="CM004466">
    <property type="protein sequence ID" value="OCU00192.1"/>
    <property type="molecule type" value="Genomic_DNA"/>
</dbReference>
<dbReference type="AlphaFoldDB" id="A0A974E095"/>
<feature type="domain" description="Helix-turn-helix" evidence="1">
    <location>
        <begin position="107"/>
        <end position="164"/>
    </location>
</feature>
<sequence>MGSRFAPSYANLFMGYWERINISPYLQLGENLITSRRYIDDCLLIWKGTEELLNIFIQTLNCNKYNLRFTHELSKESVNFLDLNIYTVENSLRTHLYRRETDCNGFIPYNSGHHRKWLNNIPRGQFGNIKRNCSSIKDYQQNCDILEKDFIDKGYDTKVIQNARKQMDDTNRTDLLATNTKKKELQSVPFITKFSKGGYKLSNVLRKHWHVLQMDEELLEVIGEKPSIIFTRPSTLRQSLAPSYLKKETIGPTWLGNI</sequence>
<dbReference type="PANTHER" id="PTHR21301">
    <property type="entry name" value="REVERSE TRANSCRIPTASE"/>
    <property type="match status" value="1"/>
</dbReference>
<dbReference type="InterPro" id="IPR058912">
    <property type="entry name" value="HTH_animal"/>
</dbReference>
<protein>
    <recommendedName>
        <fullName evidence="1">Helix-turn-helix domain-containing protein</fullName>
    </recommendedName>
</protein>
<dbReference type="Pfam" id="PF26215">
    <property type="entry name" value="HTH_animal"/>
    <property type="match status" value="1"/>
</dbReference>
<organism evidence="2 3">
    <name type="scientific">Xenopus laevis</name>
    <name type="common">African clawed frog</name>
    <dbReference type="NCBI Taxonomy" id="8355"/>
    <lineage>
        <taxon>Eukaryota</taxon>
        <taxon>Metazoa</taxon>
        <taxon>Chordata</taxon>
        <taxon>Craniata</taxon>
        <taxon>Vertebrata</taxon>
        <taxon>Euteleostomi</taxon>
        <taxon>Amphibia</taxon>
        <taxon>Batrachia</taxon>
        <taxon>Anura</taxon>
        <taxon>Pipoidea</taxon>
        <taxon>Pipidae</taxon>
        <taxon>Xenopodinae</taxon>
        <taxon>Xenopus</taxon>
        <taxon>Xenopus</taxon>
    </lineage>
</organism>
<reference evidence="3" key="1">
    <citation type="journal article" date="2016" name="Nature">
        <title>Genome evolution in the allotetraploid frog Xenopus laevis.</title>
        <authorList>
            <person name="Session A.M."/>
            <person name="Uno Y."/>
            <person name="Kwon T."/>
            <person name="Chapman J.A."/>
            <person name="Toyoda A."/>
            <person name="Takahashi S."/>
            <person name="Fukui A."/>
            <person name="Hikosaka A."/>
            <person name="Suzuki A."/>
            <person name="Kondo M."/>
            <person name="van Heeringen S.J."/>
            <person name="Quigley I."/>
            <person name="Heinz S."/>
            <person name="Ogino H."/>
            <person name="Ochi H."/>
            <person name="Hellsten U."/>
            <person name="Lyons J.B."/>
            <person name="Simakov O."/>
            <person name="Putnam N."/>
            <person name="Stites J."/>
            <person name="Kuroki Y."/>
            <person name="Tanaka T."/>
            <person name="Michiue T."/>
            <person name="Watanabe M."/>
            <person name="Bogdanovic O."/>
            <person name="Lister R."/>
            <person name="Georgiou G."/>
            <person name="Paranjpe S.S."/>
            <person name="van Kruijsbergen I."/>
            <person name="Shu S."/>
            <person name="Carlson J."/>
            <person name="Kinoshita T."/>
            <person name="Ohta Y."/>
            <person name="Mawaribuchi S."/>
            <person name="Jenkins J."/>
            <person name="Grimwood J."/>
            <person name="Schmutz J."/>
            <person name="Mitros T."/>
            <person name="Mozaffari S.V."/>
            <person name="Suzuki Y."/>
            <person name="Haramoto Y."/>
            <person name="Yamamoto T.S."/>
            <person name="Takagi C."/>
            <person name="Heald R."/>
            <person name="Miller K."/>
            <person name="Haudenschild C."/>
            <person name="Kitzman J."/>
            <person name="Nakayama T."/>
            <person name="Izutsu Y."/>
            <person name="Robert J."/>
            <person name="Fortriede J."/>
            <person name="Burns K."/>
            <person name="Lotay V."/>
            <person name="Karimi K."/>
            <person name="Yasuoka Y."/>
            <person name="Dichmann D.S."/>
            <person name="Flajnik M.F."/>
            <person name="Houston D.W."/>
            <person name="Shendure J."/>
            <person name="DuPasquier L."/>
            <person name="Vize P.D."/>
            <person name="Zorn A.M."/>
            <person name="Ito M."/>
            <person name="Marcotte E.M."/>
            <person name="Wallingford J.B."/>
            <person name="Ito Y."/>
            <person name="Asashima M."/>
            <person name="Ueno N."/>
            <person name="Matsuda Y."/>
            <person name="Veenstra G.J."/>
            <person name="Fujiyama A."/>
            <person name="Harland R.M."/>
            <person name="Taira M."/>
            <person name="Rokhsar D.S."/>
        </authorList>
    </citation>
    <scope>NUCLEOTIDE SEQUENCE [LARGE SCALE GENOMIC DNA]</scope>
    <source>
        <strain evidence="3">J</strain>
    </source>
</reference>
<evidence type="ECO:0000259" key="1">
    <source>
        <dbReference type="Pfam" id="PF26215"/>
    </source>
</evidence>
<gene>
    <name evidence="2" type="ORF">XELAEV_18005966mg</name>
</gene>
<dbReference type="Proteomes" id="UP000694892">
    <property type="component" value="Chromosome 1L"/>
</dbReference>
<dbReference type="OMA" id="WERINIS"/>
<accession>A0A974E095</accession>
<proteinExistence type="predicted"/>
<dbReference type="PANTHER" id="PTHR21301:SF12">
    <property type="match status" value="1"/>
</dbReference>
<name>A0A974E095_XENLA</name>
<evidence type="ECO:0000313" key="2">
    <source>
        <dbReference type="EMBL" id="OCU00192.1"/>
    </source>
</evidence>